<dbReference type="AlphaFoldDB" id="A0A3D9H893"/>
<organism evidence="1 2">
    <name type="scientific">Seonamhaeicola aphaedonensis</name>
    <dbReference type="NCBI Taxonomy" id="1461338"/>
    <lineage>
        <taxon>Bacteria</taxon>
        <taxon>Pseudomonadati</taxon>
        <taxon>Bacteroidota</taxon>
        <taxon>Flavobacteriia</taxon>
        <taxon>Flavobacteriales</taxon>
        <taxon>Flavobacteriaceae</taxon>
    </lineage>
</organism>
<comment type="caution">
    <text evidence="1">The sequence shown here is derived from an EMBL/GenBank/DDBJ whole genome shotgun (WGS) entry which is preliminary data.</text>
</comment>
<evidence type="ECO:0000313" key="2">
    <source>
        <dbReference type="Proteomes" id="UP000256629"/>
    </source>
</evidence>
<dbReference type="EMBL" id="QRDX01000008">
    <property type="protein sequence ID" value="RED45710.1"/>
    <property type="molecule type" value="Genomic_DNA"/>
</dbReference>
<accession>A0A3D9H893</accession>
<evidence type="ECO:0000313" key="1">
    <source>
        <dbReference type="EMBL" id="RED45710.1"/>
    </source>
</evidence>
<reference evidence="1 2" key="1">
    <citation type="submission" date="2018-07" db="EMBL/GenBank/DDBJ databases">
        <title>Genomic Encyclopedia of Type Strains, Phase III (KMG-III): the genomes of soil and plant-associated and newly described type strains.</title>
        <authorList>
            <person name="Whitman W."/>
        </authorList>
    </citation>
    <scope>NUCLEOTIDE SEQUENCE [LARGE SCALE GENOMIC DNA]</scope>
    <source>
        <strain evidence="1 2">CECT 8487</strain>
    </source>
</reference>
<name>A0A3D9H893_9FLAO</name>
<sequence length="289" mass="33145">MKKFILFSIFFMTYISIATGQEQVTVNKESLYLKLEAKGELDLLSLKTKDTIRLFVRDKNSNIQELLNTKKNDNSFNKEYKTVLTTLTKDSGMSMENVGYGRYSLKQFIKAYNSNGTRRYTYTDEKVLAQTRLGLFAGMTNHPFMENPNNNKTPFFSIELEVFEKKPLPMQSGFFSISHALKNDDYKFVSTVLAIGHRLRFVNKEKINIYTNLNLATYTFSKETIEVDDQTITEKNSAFRVPFSLGVGSDIKVSENSFVSLIYNELFAVFASNSNHFPVNFAAGYKFNL</sequence>
<dbReference type="OrthoDB" id="1411114at2"/>
<keyword evidence="2" id="KW-1185">Reference proteome</keyword>
<gene>
    <name evidence="1" type="ORF">DFQ02_10888</name>
</gene>
<protein>
    <recommendedName>
        <fullName evidence="3">Outer membrane protein with beta-barrel domain</fullName>
    </recommendedName>
</protein>
<proteinExistence type="predicted"/>
<dbReference type="Proteomes" id="UP000256629">
    <property type="component" value="Unassembled WGS sequence"/>
</dbReference>
<evidence type="ECO:0008006" key="3">
    <source>
        <dbReference type="Google" id="ProtNLM"/>
    </source>
</evidence>
<dbReference type="RefSeq" id="WP_116524932.1">
    <property type="nucleotide sequence ID" value="NZ_QRDX01000008.1"/>
</dbReference>